<name>A0A843TDT1_COLES</name>
<gene>
    <name evidence="2" type="ORF">Taro_002346</name>
</gene>
<accession>A0A843TDT1</accession>
<protein>
    <submittedName>
        <fullName evidence="2">Uncharacterized protein</fullName>
    </submittedName>
</protein>
<dbReference type="Proteomes" id="UP000652761">
    <property type="component" value="Unassembled WGS sequence"/>
</dbReference>
<evidence type="ECO:0000256" key="1">
    <source>
        <dbReference type="SAM" id="MobiDB-lite"/>
    </source>
</evidence>
<evidence type="ECO:0000313" key="2">
    <source>
        <dbReference type="EMBL" id="MQL70038.1"/>
    </source>
</evidence>
<dbReference type="AlphaFoldDB" id="A0A843TDT1"/>
<keyword evidence="3" id="KW-1185">Reference proteome</keyword>
<proteinExistence type="predicted"/>
<organism evidence="2 3">
    <name type="scientific">Colocasia esculenta</name>
    <name type="common">Wild taro</name>
    <name type="synonym">Arum esculentum</name>
    <dbReference type="NCBI Taxonomy" id="4460"/>
    <lineage>
        <taxon>Eukaryota</taxon>
        <taxon>Viridiplantae</taxon>
        <taxon>Streptophyta</taxon>
        <taxon>Embryophyta</taxon>
        <taxon>Tracheophyta</taxon>
        <taxon>Spermatophyta</taxon>
        <taxon>Magnoliopsida</taxon>
        <taxon>Liliopsida</taxon>
        <taxon>Araceae</taxon>
        <taxon>Aroideae</taxon>
        <taxon>Colocasieae</taxon>
        <taxon>Colocasia</taxon>
    </lineage>
</organism>
<evidence type="ECO:0000313" key="3">
    <source>
        <dbReference type="Proteomes" id="UP000652761"/>
    </source>
</evidence>
<comment type="caution">
    <text evidence="2">The sequence shown here is derived from an EMBL/GenBank/DDBJ whole genome shotgun (WGS) entry which is preliminary data.</text>
</comment>
<reference evidence="2" key="1">
    <citation type="submission" date="2017-07" db="EMBL/GenBank/DDBJ databases">
        <title>Taro Niue Genome Assembly and Annotation.</title>
        <authorList>
            <person name="Atibalentja N."/>
            <person name="Keating K."/>
            <person name="Fields C.J."/>
        </authorList>
    </citation>
    <scope>NUCLEOTIDE SEQUENCE</scope>
    <source>
        <strain evidence="2">Niue_2</strain>
        <tissue evidence="2">Leaf</tissue>
    </source>
</reference>
<sequence>MTCTNRPLEVDQRCWLLLVLGRRRLVVLKLWCLAVLSEWRSLAIFGLEEELVDIEAVGVVEAAEAEEGSRKGCRSSSYDRCNSRSSSNNSYSYSRSSSSNYGKSSNSNSSNSNSSSKEVEQNFGDVLSECAPLNITA</sequence>
<dbReference type="EMBL" id="NMUH01000054">
    <property type="protein sequence ID" value="MQL70038.1"/>
    <property type="molecule type" value="Genomic_DNA"/>
</dbReference>
<feature type="region of interest" description="Disordered" evidence="1">
    <location>
        <begin position="64"/>
        <end position="123"/>
    </location>
</feature>
<feature type="compositionally biased region" description="Low complexity" evidence="1">
    <location>
        <begin position="74"/>
        <end position="116"/>
    </location>
</feature>